<dbReference type="Gene3D" id="1.10.10.10">
    <property type="entry name" value="Winged helix-like DNA-binding domain superfamily/Winged helix DNA-binding domain"/>
    <property type="match status" value="1"/>
</dbReference>
<dbReference type="AlphaFoldDB" id="A0A372MGF5"/>
<gene>
    <name evidence="2" type="ORF">DYP60_09730</name>
</gene>
<dbReference type="Proteomes" id="UP000264002">
    <property type="component" value="Unassembled WGS sequence"/>
</dbReference>
<feature type="domain" description="HTH marR-type" evidence="1">
    <location>
        <begin position="1"/>
        <end position="146"/>
    </location>
</feature>
<dbReference type="InterPro" id="IPR036388">
    <property type="entry name" value="WH-like_DNA-bd_sf"/>
</dbReference>
<proteinExistence type="predicted"/>
<reference evidence="2 3" key="2">
    <citation type="submission" date="2018-09" db="EMBL/GenBank/DDBJ databases">
        <title>Genome of Sphaerochaeta halotolerans strain 4-11.</title>
        <authorList>
            <person name="Nazina T.N."/>
            <person name="Sokolova D.S."/>
        </authorList>
    </citation>
    <scope>NUCLEOTIDE SEQUENCE [LARGE SCALE GENOMIC DNA]</scope>
    <source>
        <strain evidence="2 3">4-11</strain>
    </source>
</reference>
<organism evidence="2 3">
    <name type="scientific">Sphaerochaeta halotolerans</name>
    <dbReference type="NCBI Taxonomy" id="2293840"/>
    <lineage>
        <taxon>Bacteria</taxon>
        <taxon>Pseudomonadati</taxon>
        <taxon>Spirochaetota</taxon>
        <taxon>Spirochaetia</taxon>
        <taxon>Spirochaetales</taxon>
        <taxon>Sphaerochaetaceae</taxon>
        <taxon>Sphaerochaeta</taxon>
    </lineage>
</organism>
<sequence length="158" mass="17557">MIQKMTPSTKEIDFQTLSRSLLDIAWSFGPKGLDSACCKDLGIAEFLALDDISRTIDYPVHQVGSTLGFTKSGATRIVNRLVTKGYVSKRTSGHDGRVCCLDVTDRGREILSEAYANYETILRRIFAGLDSTKRDALRESLIQFSTLLMQEGSQEGNR</sequence>
<dbReference type="Pfam" id="PF12802">
    <property type="entry name" value="MarR_2"/>
    <property type="match status" value="1"/>
</dbReference>
<dbReference type="PROSITE" id="PS50995">
    <property type="entry name" value="HTH_MARR_2"/>
    <property type="match status" value="1"/>
</dbReference>
<reference evidence="3" key="1">
    <citation type="submission" date="2018-08" db="EMBL/GenBank/DDBJ databases">
        <authorList>
            <person name="Grouzdev D.S."/>
            <person name="Krutkina M.S."/>
        </authorList>
    </citation>
    <scope>NUCLEOTIDE SEQUENCE [LARGE SCALE GENOMIC DNA]</scope>
    <source>
        <strain evidence="3">4-11</strain>
    </source>
</reference>
<dbReference type="EMBL" id="QUWK01000009">
    <property type="protein sequence ID" value="RFU94468.1"/>
    <property type="molecule type" value="Genomic_DNA"/>
</dbReference>
<dbReference type="SMART" id="SM00347">
    <property type="entry name" value="HTH_MARR"/>
    <property type="match status" value="1"/>
</dbReference>
<evidence type="ECO:0000259" key="1">
    <source>
        <dbReference type="PROSITE" id="PS50995"/>
    </source>
</evidence>
<dbReference type="GO" id="GO:0003700">
    <property type="term" value="F:DNA-binding transcription factor activity"/>
    <property type="evidence" value="ECO:0007669"/>
    <property type="project" value="InterPro"/>
</dbReference>
<dbReference type="PANTHER" id="PTHR33164:SF43">
    <property type="entry name" value="HTH-TYPE TRANSCRIPTIONAL REPRESSOR YETL"/>
    <property type="match status" value="1"/>
</dbReference>
<accession>A0A372MGF5</accession>
<dbReference type="PANTHER" id="PTHR33164">
    <property type="entry name" value="TRANSCRIPTIONAL REGULATOR, MARR FAMILY"/>
    <property type="match status" value="1"/>
</dbReference>
<name>A0A372MGF5_9SPIR</name>
<dbReference type="GO" id="GO:0006950">
    <property type="term" value="P:response to stress"/>
    <property type="evidence" value="ECO:0007669"/>
    <property type="project" value="TreeGrafter"/>
</dbReference>
<dbReference type="InterPro" id="IPR000835">
    <property type="entry name" value="HTH_MarR-typ"/>
</dbReference>
<comment type="caution">
    <text evidence="2">The sequence shown here is derived from an EMBL/GenBank/DDBJ whole genome shotgun (WGS) entry which is preliminary data.</text>
</comment>
<protein>
    <submittedName>
        <fullName evidence="2">MarR family transcriptional regulator</fullName>
    </submittedName>
</protein>
<keyword evidence="3" id="KW-1185">Reference proteome</keyword>
<dbReference type="InterPro" id="IPR039422">
    <property type="entry name" value="MarR/SlyA-like"/>
</dbReference>
<evidence type="ECO:0000313" key="3">
    <source>
        <dbReference type="Proteomes" id="UP000264002"/>
    </source>
</evidence>
<dbReference type="SUPFAM" id="SSF46785">
    <property type="entry name" value="Winged helix' DNA-binding domain"/>
    <property type="match status" value="1"/>
</dbReference>
<dbReference type="InterPro" id="IPR036390">
    <property type="entry name" value="WH_DNA-bd_sf"/>
</dbReference>
<evidence type="ECO:0000313" key="2">
    <source>
        <dbReference type="EMBL" id="RFU94468.1"/>
    </source>
</evidence>